<evidence type="ECO:0000313" key="2">
    <source>
        <dbReference type="EMBL" id="CAF4915207.1"/>
    </source>
</evidence>
<dbReference type="EMBL" id="CAJOBP010081102">
    <property type="protein sequence ID" value="CAF4915207.1"/>
    <property type="molecule type" value="Genomic_DNA"/>
</dbReference>
<feature type="compositionally biased region" description="Polar residues" evidence="1">
    <location>
        <begin position="26"/>
        <end position="37"/>
    </location>
</feature>
<organism evidence="2 3">
    <name type="scientific">Rotaria socialis</name>
    <dbReference type="NCBI Taxonomy" id="392032"/>
    <lineage>
        <taxon>Eukaryota</taxon>
        <taxon>Metazoa</taxon>
        <taxon>Spiralia</taxon>
        <taxon>Gnathifera</taxon>
        <taxon>Rotifera</taxon>
        <taxon>Eurotatoria</taxon>
        <taxon>Bdelloidea</taxon>
        <taxon>Philodinida</taxon>
        <taxon>Philodinidae</taxon>
        <taxon>Rotaria</taxon>
    </lineage>
</organism>
<accession>A0A821VW67</accession>
<dbReference type="Proteomes" id="UP000663873">
    <property type="component" value="Unassembled WGS sequence"/>
</dbReference>
<name>A0A821VW67_9BILA</name>
<evidence type="ECO:0000313" key="3">
    <source>
        <dbReference type="Proteomes" id="UP000663873"/>
    </source>
</evidence>
<evidence type="ECO:0000256" key="1">
    <source>
        <dbReference type="SAM" id="MobiDB-lite"/>
    </source>
</evidence>
<reference evidence="2" key="1">
    <citation type="submission" date="2021-02" db="EMBL/GenBank/DDBJ databases">
        <authorList>
            <person name="Nowell W R."/>
        </authorList>
    </citation>
    <scope>NUCLEOTIDE SEQUENCE</scope>
</reference>
<sequence>MGLTSNQISSLGTIISTNRDIKPQESLPQTTLPLSVH</sequence>
<protein>
    <submittedName>
        <fullName evidence="2">Uncharacterized protein</fullName>
    </submittedName>
</protein>
<dbReference type="AlphaFoldDB" id="A0A821VW67"/>
<proteinExistence type="predicted"/>
<feature type="region of interest" description="Disordered" evidence="1">
    <location>
        <begin position="14"/>
        <end position="37"/>
    </location>
</feature>
<feature type="non-terminal residue" evidence="2">
    <location>
        <position position="37"/>
    </location>
</feature>
<keyword evidence="3" id="KW-1185">Reference proteome</keyword>
<comment type="caution">
    <text evidence="2">The sequence shown here is derived from an EMBL/GenBank/DDBJ whole genome shotgun (WGS) entry which is preliminary data.</text>
</comment>
<gene>
    <name evidence="2" type="ORF">UJA718_LOCUS46157</name>
</gene>